<comment type="caution">
    <text evidence="1">The sequence shown here is derived from an EMBL/GenBank/DDBJ whole genome shotgun (WGS) entry which is preliminary data.</text>
</comment>
<dbReference type="Proteomes" id="UP001470230">
    <property type="component" value="Unassembled WGS sequence"/>
</dbReference>
<proteinExistence type="predicted"/>
<protein>
    <recommendedName>
        <fullName evidence="3">Surface antigen BspA-like</fullName>
    </recommendedName>
</protein>
<accession>A0ABR2H646</accession>
<dbReference type="PANTHER" id="PTHR45661:SF3">
    <property type="entry name" value="IG-LIKE DOMAIN-CONTAINING PROTEIN"/>
    <property type="match status" value="1"/>
</dbReference>
<keyword evidence="2" id="KW-1185">Reference proteome</keyword>
<dbReference type="InterPro" id="IPR032675">
    <property type="entry name" value="LRR_dom_sf"/>
</dbReference>
<dbReference type="InterPro" id="IPR026906">
    <property type="entry name" value="LRR_5"/>
</dbReference>
<name>A0ABR2H646_9EUKA</name>
<evidence type="ECO:0000313" key="1">
    <source>
        <dbReference type="EMBL" id="KAK8841693.1"/>
    </source>
</evidence>
<evidence type="ECO:0000313" key="2">
    <source>
        <dbReference type="Proteomes" id="UP001470230"/>
    </source>
</evidence>
<dbReference type="EMBL" id="JAPFFF010000040">
    <property type="protein sequence ID" value="KAK8841693.1"/>
    <property type="molecule type" value="Genomic_DNA"/>
</dbReference>
<dbReference type="InterPro" id="IPR053139">
    <property type="entry name" value="Surface_bspA-like"/>
</dbReference>
<dbReference type="Gene3D" id="3.80.10.10">
    <property type="entry name" value="Ribonuclease Inhibitor"/>
    <property type="match status" value="4"/>
</dbReference>
<dbReference type="PANTHER" id="PTHR45661">
    <property type="entry name" value="SURFACE ANTIGEN"/>
    <property type="match status" value="1"/>
</dbReference>
<reference evidence="1 2" key="1">
    <citation type="submission" date="2024-04" db="EMBL/GenBank/DDBJ databases">
        <title>Tritrichomonas musculus Genome.</title>
        <authorList>
            <person name="Alves-Ferreira E."/>
            <person name="Grigg M."/>
            <person name="Lorenzi H."/>
            <person name="Galac M."/>
        </authorList>
    </citation>
    <scope>NUCLEOTIDE SEQUENCE [LARGE SCALE GENOMIC DNA]</scope>
    <source>
        <strain evidence="1 2">EAF2021</strain>
    </source>
</reference>
<evidence type="ECO:0008006" key="3">
    <source>
        <dbReference type="Google" id="ProtNLM"/>
    </source>
</evidence>
<gene>
    <name evidence="1" type="ORF">M9Y10_026637</name>
</gene>
<organism evidence="1 2">
    <name type="scientific">Tritrichomonas musculus</name>
    <dbReference type="NCBI Taxonomy" id="1915356"/>
    <lineage>
        <taxon>Eukaryota</taxon>
        <taxon>Metamonada</taxon>
        <taxon>Parabasalia</taxon>
        <taxon>Tritrichomonadida</taxon>
        <taxon>Tritrichomonadidae</taxon>
        <taxon>Tritrichomonas</taxon>
    </lineage>
</organism>
<sequence>MSKLSSESNFNDYTLKIKKDKLVYLLNKENYTACVIDYDMISTNIYIPRSIIYQAQEYIITGIGECTFKDSKIETFQFAEDSQLQIIGKGSFAYSLVKNIIIPSHVITICEESFCFCQNLQSVEFLSDSELQTIEKDAFNSSSIKSLTIPSSISNFMTGWCNGADELVNVKIIPKQQQNIKYIDDKIIVGKTDSKSEEYDALVFVPRNVNSVTIPNDIKIIAPYSLSTVKINEIFIPSHVKQICEGAFNLCEYLNRIEFAQDSELQIIGKFAFSCCSFNSILIPSSVTTICKAAFSWGRNLQKVEFSPDSQIQIIEKNAFYLSPIQCLIIPSSVTELKNGWCNGTPKLTNITIIPKQKQNIKYLDDKIIVGKTDEKSDEYDVLVFIRRDIITTTIPINIKVIAPYSFANSQIVNISFPPSVEIIGKSSFERCKRLQSVGFSIDSEHVKIEKYAFYESTIESLIFPKLAELEDGWCLNTPNLTSILILPNNKNFFILDNKIVIGKSDNQKEEYDTIIFVCRDVQRVIIPSFIKIIGFSSFSKSNIREIFIPNQITHICESAFAGCINLDNVEIPKNSNLCEIGKYAFTNTLINSIFIPPKITHIKESTFKNCLKLRHVEFAVNSELLTIEKEAFASSLIDCIHIPPRVTDIFEGAFKYCDNLKILSFDDDSDFQNNYKIGIKDCENAIVMIPMKLKNKSI</sequence>
<dbReference type="Pfam" id="PF13306">
    <property type="entry name" value="LRR_5"/>
    <property type="match status" value="5"/>
</dbReference>
<dbReference type="SUPFAM" id="SSF52058">
    <property type="entry name" value="L domain-like"/>
    <property type="match status" value="2"/>
</dbReference>